<dbReference type="RefSeq" id="WP_090409736.1">
    <property type="nucleotide sequence ID" value="NZ_FNDQ01000018.1"/>
</dbReference>
<evidence type="ECO:0000259" key="2">
    <source>
        <dbReference type="Pfam" id="PF13648"/>
    </source>
</evidence>
<evidence type="ECO:0000313" key="3">
    <source>
        <dbReference type="EMBL" id="SDH84431.1"/>
    </source>
</evidence>
<dbReference type="PROSITE" id="PS51257">
    <property type="entry name" value="PROKAR_LIPOPROTEIN"/>
    <property type="match status" value="1"/>
</dbReference>
<dbReference type="EMBL" id="FNDQ01000018">
    <property type="protein sequence ID" value="SDH84431.1"/>
    <property type="molecule type" value="Genomic_DNA"/>
</dbReference>
<evidence type="ECO:0000313" key="4">
    <source>
        <dbReference type="Proteomes" id="UP000243588"/>
    </source>
</evidence>
<feature type="signal peptide" evidence="1">
    <location>
        <begin position="1"/>
        <end position="22"/>
    </location>
</feature>
<organism evidence="3 4">
    <name type="scientific">Myroides phaeus</name>
    <dbReference type="NCBI Taxonomy" id="702745"/>
    <lineage>
        <taxon>Bacteria</taxon>
        <taxon>Pseudomonadati</taxon>
        <taxon>Bacteroidota</taxon>
        <taxon>Flavobacteriia</taxon>
        <taxon>Flavobacteriales</taxon>
        <taxon>Flavobacteriaceae</taxon>
        <taxon>Myroides</taxon>
    </lineage>
</organism>
<feature type="chain" id="PRO_5017243756" description="Lipocalin-like domain-containing protein" evidence="1">
    <location>
        <begin position="23"/>
        <end position="156"/>
    </location>
</feature>
<reference evidence="4" key="1">
    <citation type="submission" date="2016-10" db="EMBL/GenBank/DDBJ databases">
        <authorList>
            <person name="Varghese N."/>
            <person name="Submissions S."/>
        </authorList>
    </citation>
    <scope>NUCLEOTIDE SEQUENCE [LARGE SCALE GENOMIC DNA]</scope>
    <source>
        <strain evidence="4">DSM 23313</strain>
    </source>
</reference>
<proteinExistence type="predicted"/>
<dbReference type="Pfam" id="PF13648">
    <property type="entry name" value="Lipocalin_4"/>
    <property type="match status" value="1"/>
</dbReference>
<keyword evidence="4" id="KW-1185">Reference proteome</keyword>
<dbReference type="InterPro" id="IPR024311">
    <property type="entry name" value="Lipocalin-like"/>
</dbReference>
<feature type="domain" description="Lipocalin-like" evidence="2">
    <location>
        <begin position="34"/>
        <end position="130"/>
    </location>
</feature>
<sequence length="156" mass="17904">MRKTLYVLLFSFLALGMSSCKEQEATEKFEIENLVGTWELSSTKTYDREAKFIEQIFPSDDYGCGLMTWTYTTDKIDILQFVGKDENGNCLEEIVGLNYTLQNNNINTLDELGIEDKMLITNLTNNELVVMVSLPNPVKEDANSIKYTEISYKRIK</sequence>
<dbReference type="AlphaFoldDB" id="A0A1G8FQN3"/>
<protein>
    <recommendedName>
        <fullName evidence="2">Lipocalin-like domain-containing protein</fullName>
    </recommendedName>
</protein>
<evidence type="ECO:0000256" key="1">
    <source>
        <dbReference type="SAM" id="SignalP"/>
    </source>
</evidence>
<accession>A0A1G8FQN3</accession>
<name>A0A1G8FQN3_9FLAO</name>
<keyword evidence="1" id="KW-0732">Signal</keyword>
<gene>
    <name evidence="3" type="ORF">SAMN05421818_11832</name>
</gene>
<dbReference type="Proteomes" id="UP000243588">
    <property type="component" value="Unassembled WGS sequence"/>
</dbReference>